<dbReference type="PANTHER" id="PTHR47894">
    <property type="entry name" value="HTH-TYPE TRANSCRIPTIONAL REGULATOR GADX"/>
    <property type="match status" value="1"/>
</dbReference>
<keyword evidence="1" id="KW-0805">Transcription regulation</keyword>
<dbReference type="PANTHER" id="PTHR47894:SF1">
    <property type="entry name" value="HTH-TYPE TRANSCRIPTIONAL REGULATOR VQSM"/>
    <property type="match status" value="1"/>
</dbReference>
<comment type="caution">
    <text evidence="5">The sequence shown here is derived from an EMBL/GenBank/DDBJ whole genome shotgun (WGS) entry which is preliminary data.</text>
</comment>
<dbReference type="InterPro" id="IPR032687">
    <property type="entry name" value="AraC-type_N"/>
</dbReference>
<protein>
    <submittedName>
        <fullName evidence="5">AraC family transcriptional regulator</fullName>
    </submittedName>
</protein>
<dbReference type="AlphaFoldDB" id="A0A917ZAA7"/>
<proteinExistence type="predicted"/>
<organism evidence="5 6">
    <name type="scientific">Marinobacterium nitratireducens</name>
    <dbReference type="NCBI Taxonomy" id="518897"/>
    <lineage>
        <taxon>Bacteria</taxon>
        <taxon>Pseudomonadati</taxon>
        <taxon>Pseudomonadota</taxon>
        <taxon>Gammaproteobacteria</taxon>
        <taxon>Oceanospirillales</taxon>
        <taxon>Oceanospirillaceae</taxon>
        <taxon>Marinobacterium</taxon>
    </lineage>
</organism>
<gene>
    <name evidence="5" type="primary">adiY</name>
    <name evidence="5" type="ORF">GCM10011348_10430</name>
</gene>
<evidence type="ECO:0000259" key="4">
    <source>
        <dbReference type="PROSITE" id="PS01124"/>
    </source>
</evidence>
<accession>A0A917ZAA7</accession>
<sequence>MGESATTLGGWILAIARALDSYGVDAEPLIQSVGIDLEAARDPNVRIDVRRTSRLFRLASEASKDPCFGLTVARHVRPPTLHAVGFAIWASEDLRAALDRFNRYFDILTTCAETGLDDHGDRLCFWGRARPGFADMLTDQQFEAIIALSTLTCRLLVPGEFRPLRVGLTRPEPDDISSYRRMFKCPILFDQGYAWLEVDRDTATQRLPTANAELAQANDLICVEYLRRLQQADLPKQVRLLLRERLAEGEPEMDLVARSLNVSVRTLQRKLQDHGRSYKQLVDDVRREEALQLIQQSHISLGEISYRLGFSQSSSFCRAFKRWTGKTPAEWRS</sequence>
<name>A0A917ZAA7_9GAMM</name>
<feature type="domain" description="HTH araC/xylS-type" evidence="4">
    <location>
        <begin position="236"/>
        <end position="333"/>
    </location>
</feature>
<dbReference type="InterPro" id="IPR009057">
    <property type="entry name" value="Homeodomain-like_sf"/>
</dbReference>
<dbReference type="RefSeq" id="WP_188859053.1">
    <property type="nucleotide sequence ID" value="NZ_BMLT01000002.1"/>
</dbReference>
<reference evidence="5 6" key="1">
    <citation type="journal article" date="2014" name="Int. J. Syst. Evol. Microbiol.">
        <title>Complete genome sequence of Corynebacterium casei LMG S-19264T (=DSM 44701T), isolated from a smear-ripened cheese.</title>
        <authorList>
            <consortium name="US DOE Joint Genome Institute (JGI-PGF)"/>
            <person name="Walter F."/>
            <person name="Albersmeier A."/>
            <person name="Kalinowski J."/>
            <person name="Ruckert C."/>
        </authorList>
    </citation>
    <scope>NUCLEOTIDE SEQUENCE [LARGE SCALE GENOMIC DNA]</scope>
    <source>
        <strain evidence="5 6">CGMCC 1.7286</strain>
    </source>
</reference>
<keyword evidence="2" id="KW-0238">DNA-binding</keyword>
<evidence type="ECO:0000256" key="2">
    <source>
        <dbReference type="ARBA" id="ARBA00023125"/>
    </source>
</evidence>
<evidence type="ECO:0000256" key="3">
    <source>
        <dbReference type="ARBA" id="ARBA00023163"/>
    </source>
</evidence>
<dbReference type="PRINTS" id="PR00032">
    <property type="entry name" value="HTHARAC"/>
</dbReference>
<dbReference type="InterPro" id="IPR018060">
    <property type="entry name" value="HTH_AraC"/>
</dbReference>
<evidence type="ECO:0000313" key="5">
    <source>
        <dbReference type="EMBL" id="GGO78461.1"/>
    </source>
</evidence>
<keyword evidence="6" id="KW-1185">Reference proteome</keyword>
<evidence type="ECO:0000256" key="1">
    <source>
        <dbReference type="ARBA" id="ARBA00023015"/>
    </source>
</evidence>
<dbReference type="GO" id="GO:0003700">
    <property type="term" value="F:DNA-binding transcription factor activity"/>
    <property type="evidence" value="ECO:0007669"/>
    <property type="project" value="InterPro"/>
</dbReference>
<dbReference type="GO" id="GO:0000976">
    <property type="term" value="F:transcription cis-regulatory region binding"/>
    <property type="evidence" value="ECO:0007669"/>
    <property type="project" value="TreeGrafter"/>
</dbReference>
<dbReference type="EMBL" id="BMLT01000002">
    <property type="protein sequence ID" value="GGO78461.1"/>
    <property type="molecule type" value="Genomic_DNA"/>
</dbReference>
<dbReference type="SUPFAM" id="SSF46689">
    <property type="entry name" value="Homeodomain-like"/>
    <property type="match status" value="1"/>
</dbReference>
<evidence type="ECO:0000313" key="6">
    <source>
        <dbReference type="Proteomes" id="UP000599578"/>
    </source>
</evidence>
<dbReference type="Gene3D" id="1.10.10.60">
    <property type="entry name" value="Homeodomain-like"/>
    <property type="match status" value="1"/>
</dbReference>
<dbReference type="Proteomes" id="UP000599578">
    <property type="component" value="Unassembled WGS sequence"/>
</dbReference>
<dbReference type="PROSITE" id="PS01124">
    <property type="entry name" value="HTH_ARAC_FAMILY_2"/>
    <property type="match status" value="1"/>
</dbReference>
<keyword evidence="3" id="KW-0804">Transcription</keyword>
<dbReference type="Pfam" id="PF12833">
    <property type="entry name" value="HTH_18"/>
    <property type="match status" value="1"/>
</dbReference>
<dbReference type="Pfam" id="PF12625">
    <property type="entry name" value="Arabinose_bd"/>
    <property type="match status" value="1"/>
</dbReference>
<dbReference type="SMART" id="SM00342">
    <property type="entry name" value="HTH_ARAC"/>
    <property type="match status" value="1"/>
</dbReference>
<dbReference type="InterPro" id="IPR020449">
    <property type="entry name" value="Tscrpt_reg_AraC-type_HTH"/>
</dbReference>
<dbReference type="GO" id="GO:0005829">
    <property type="term" value="C:cytosol"/>
    <property type="evidence" value="ECO:0007669"/>
    <property type="project" value="TreeGrafter"/>
</dbReference>